<dbReference type="EMBL" id="FQTV01000020">
    <property type="protein sequence ID" value="SHG02080.1"/>
    <property type="molecule type" value="Genomic_DNA"/>
</dbReference>
<sequence>MKKYKSILWSLIALATFSACNNENYSEPPVEGTPVITLKSQLTSAMFGDSLTFNATATDAEFPLSTLKAQLFFGTDKVSETVIRTKQNGDYTGKIFIPYLANIPNGAATLKLILQNTHFGTTVQDISLPLTRPDYDHLTLVTAEGKEYTMARTGLYQYKVTANFSQKVKAYIKAPKAGTQGNEINFGWASGAITQGTTNAITFSNSNAGTYDITFNTLTYAGSPFIKLLFGGEEMTMIDDNNYKIEKNLTTGQVLEVAGISNFSSWWIDPDYFTKDAQGKLTFLPMSGKYRITANFKYNYFIVERMTGTGLATLADDGSGAVWIIGEKIGKPSLSNEVGWNTDKALCMAPVAAGKYQVTVVAGKGALGNVDPDAINFKFFHQKGWGGEFGETSITSKSTDIVVIAGGGNLSLATDKKLTVGKTYVFTLDVTGGKTAGVLTVVEK</sequence>
<feature type="signal peptide" evidence="1">
    <location>
        <begin position="1"/>
        <end position="21"/>
    </location>
</feature>
<dbReference type="OrthoDB" id="1004111at2"/>
<evidence type="ECO:0000256" key="1">
    <source>
        <dbReference type="SAM" id="SignalP"/>
    </source>
</evidence>
<feature type="chain" id="PRO_5013042009" description="DUF5125 domain-containing protein" evidence="1">
    <location>
        <begin position="22"/>
        <end position="444"/>
    </location>
</feature>
<dbReference type="PROSITE" id="PS51257">
    <property type="entry name" value="PROKAR_LIPOPROTEIN"/>
    <property type="match status" value="1"/>
</dbReference>
<evidence type="ECO:0008006" key="7">
    <source>
        <dbReference type="Google" id="ProtNLM"/>
    </source>
</evidence>
<keyword evidence="1" id="KW-0732">Signal</keyword>
<dbReference type="InterPro" id="IPR033430">
    <property type="entry name" value="DUF5121"/>
</dbReference>
<feature type="domain" description="DUF5125" evidence="3">
    <location>
        <begin position="128"/>
        <end position="304"/>
    </location>
</feature>
<dbReference type="Pfam" id="PF16408">
    <property type="entry name" value="DUF5016"/>
    <property type="match status" value="1"/>
</dbReference>
<gene>
    <name evidence="5" type="ORF">SAMN05444405_12039</name>
</gene>
<feature type="domain" description="DUF5016" evidence="2">
    <location>
        <begin position="1"/>
        <end position="122"/>
    </location>
</feature>
<dbReference type="InterPro" id="IPR032184">
    <property type="entry name" value="DUF5016"/>
</dbReference>
<dbReference type="AlphaFoldDB" id="A0A1M5GE53"/>
<evidence type="ECO:0000259" key="3">
    <source>
        <dbReference type="Pfam" id="PF17163"/>
    </source>
</evidence>
<accession>A0A1M5GE53</accession>
<dbReference type="Pfam" id="PF17165">
    <property type="entry name" value="DUF5121"/>
    <property type="match status" value="1"/>
</dbReference>
<evidence type="ECO:0000259" key="2">
    <source>
        <dbReference type="Pfam" id="PF16408"/>
    </source>
</evidence>
<evidence type="ECO:0000259" key="4">
    <source>
        <dbReference type="Pfam" id="PF17165"/>
    </source>
</evidence>
<evidence type="ECO:0000313" key="6">
    <source>
        <dbReference type="Proteomes" id="UP000184509"/>
    </source>
</evidence>
<evidence type="ECO:0000313" key="5">
    <source>
        <dbReference type="EMBL" id="SHG02080.1"/>
    </source>
</evidence>
<dbReference type="Pfam" id="PF17163">
    <property type="entry name" value="DUF5125"/>
    <property type="match status" value="1"/>
</dbReference>
<dbReference type="RefSeq" id="WP_073403818.1">
    <property type="nucleotide sequence ID" value="NZ_FQTV01000020.1"/>
</dbReference>
<protein>
    <recommendedName>
        <fullName evidence="7">DUF5125 domain-containing protein</fullName>
    </recommendedName>
</protein>
<dbReference type="STRING" id="1297750.SAMN05444405_12039"/>
<dbReference type="Proteomes" id="UP000184509">
    <property type="component" value="Unassembled WGS sequence"/>
</dbReference>
<name>A0A1M5GE53_9BACE</name>
<keyword evidence="6" id="KW-1185">Reference proteome</keyword>
<reference evidence="6" key="1">
    <citation type="submission" date="2016-11" db="EMBL/GenBank/DDBJ databases">
        <authorList>
            <person name="Varghese N."/>
            <person name="Submissions S."/>
        </authorList>
    </citation>
    <scope>NUCLEOTIDE SEQUENCE [LARGE SCALE GENOMIC DNA]</scope>
    <source>
        <strain evidence="6">DSM 26991</strain>
    </source>
</reference>
<feature type="domain" description="DUF5121" evidence="4">
    <location>
        <begin position="317"/>
        <end position="431"/>
    </location>
</feature>
<proteinExistence type="predicted"/>
<organism evidence="5 6">
    <name type="scientific">Bacteroides luti</name>
    <dbReference type="NCBI Taxonomy" id="1297750"/>
    <lineage>
        <taxon>Bacteria</taxon>
        <taxon>Pseudomonadati</taxon>
        <taxon>Bacteroidota</taxon>
        <taxon>Bacteroidia</taxon>
        <taxon>Bacteroidales</taxon>
        <taxon>Bacteroidaceae</taxon>
        <taxon>Bacteroides</taxon>
    </lineage>
</organism>
<dbReference type="InterPro" id="IPR033429">
    <property type="entry name" value="DUF5125"/>
</dbReference>